<protein>
    <submittedName>
        <fullName evidence="1 2">Uncharacterized protein</fullName>
    </submittedName>
</protein>
<dbReference type="Gramene" id="Pp3c2_16460V3.1">
    <property type="protein sequence ID" value="PAC:32933665.CDS.1"/>
    <property type="gene ID" value="Pp3c2_16460"/>
</dbReference>
<dbReference type="AlphaFoldDB" id="A0A2K1L1T2"/>
<dbReference type="EMBL" id="ABEU02000002">
    <property type="protein sequence ID" value="PNR59982.1"/>
    <property type="molecule type" value="Genomic_DNA"/>
</dbReference>
<dbReference type="InParanoid" id="A0A2K1L1T2"/>
<name>A0A2K1L1T2_PHYPA</name>
<dbReference type="Proteomes" id="UP000006727">
    <property type="component" value="Chromosome 2"/>
</dbReference>
<accession>A0A2K1L1T2</accession>
<reference evidence="1 3" key="1">
    <citation type="journal article" date="2008" name="Science">
        <title>The Physcomitrella genome reveals evolutionary insights into the conquest of land by plants.</title>
        <authorList>
            <person name="Rensing S."/>
            <person name="Lang D."/>
            <person name="Zimmer A."/>
            <person name="Terry A."/>
            <person name="Salamov A."/>
            <person name="Shapiro H."/>
            <person name="Nishiyama T."/>
            <person name="Perroud P.-F."/>
            <person name="Lindquist E."/>
            <person name="Kamisugi Y."/>
            <person name="Tanahashi T."/>
            <person name="Sakakibara K."/>
            <person name="Fujita T."/>
            <person name="Oishi K."/>
            <person name="Shin-I T."/>
            <person name="Kuroki Y."/>
            <person name="Toyoda A."/>
            <person name="Suzuki Y."/>
            <person name="Hashimoto A."/>
            <person name="Yamaguchi K."/>
            <person name="Sugano A."/>
            <person name="Kohara Y."/>
            <person name="Fujiyama A."/>
            <person name="Anterola A."/>
            <person name="Aoki S."/>
            <person name="Ashton N."/>
            <person name="Barbazuk W.B."/>
            <person name="Barker E."/>
            <person name="Bennetzen J."/>
            <person name="Bezanilla M."/>
            <person name="Blankenship R."/>
            <person name="Cho S.H."/>
            <person name="Dutcher S."/>
            <person name="Estelle M."/>
            <person name="Fawcett J.A."/>
            <person name="Gundlach H."/>
            <person name="Hanada K."/>
            <person name="Heyl A."/>
            <person name="Hicks K.A."/>
            <person name="Hugh J."/>
            <person name="Lohr M."/>
            <person name="Mayer K."/>
            <person name="Melkozernov A."/>
            <person name="Murata T."/>
            <person name="Nelson D."/>
            <person name="Pils B."/>
            <person name="Prigge M."/>
            <person name="Reiss B."/>
            <person name="Renner T."/>
            <person name="Rombauts S."/>
            <person name="Rushton P."/>
            <person name="Sanderfoot A."/>
            <person name="Schween G."/>
            <person name="Shiu S.-H."/>
            <person name="Stueber K."/>
            <person name="Theodoulou F.L."/>
            <person name="Tu H."/>
            <person name="Van de Peer Y."/>
            <person name="Verrier P.J."/>
            <person name="Waters E."/>
            <person name="Wood A."/>
            <person name="Yang L."/>
            <person name="Cove D."/>
            <person name="Cuming A."/>
            <person name="Hasebe M."/>
            <person name="Lucas S."/>
            <person name="Mishler D.B."/>
            <person name="Reski R."/>
            <person name="Grigoriev I."/>
            <person name="Quatrano R.S."/>
            <person name="Boore J.L."/>
        </authorList>
    </citation>
    <scope>NUCLEOTIDE SEQUENCE [LARGE SCALE GENOMIC DNA]</scope>
    <source>
        <strain evidence="2 3">cv. Gransden 2004</strain>
    </source>
</reference>
<gene>
    <name evidence="1" type="ORF">PHYPA_002774</name>
</gene>
<reference evidence="2" key="3">
    <citation type="submission" date="2020-12" db="UniProtKB">
        <authorList>
            <consortium name="EnsemblPlants"/>
        </authorList>
    </citation>
    <scope>IDENTIFICATION</scope>
</reference>
<organism evidence="1">
    <name type="scientific">Physcomitrium patens</name>
    <name type="common">Spreading-leaved earth moss</name>
    <name type="synonym">Physcomitrella patens</name>
    <dbReference type="NCBI Taxonomy" id="3218"/>
    <lineage>
        <taxon>Eukaryota</taxon>
        <taxon>Viridiplantae</taxon>
        <taxon>Streptophyta</taxon>
        <taxon>Embryophyta</taxon>
        <taxon>Bryophyta</taxon>
        <taxon>Bryophytina</taxon>
        <taxon>Bryopsida</taxon>
        <taxon>Funariidae</taxon>
        <taxon>Funariales</taxon>
        <taxon>Funariaceae</taxon>
        <taxon>Physcomitrium</taxon>
    </lineage>
</organism>
<evidence type="ECO:0000313" key="2">
    <source>
        <dbReference type="EnsemblPlants" id="PAC:32933665.CDS.1"/>
    </source>
</evidence>
<reference evidence="1 3" key="2">
    <citation type="journal article" date="2018" name="Plant J.">
        <title>The Physcomitrella patens chromosome-scale assembly reveals moss genome structure and evolution.</title>
        <authorList>
            <person name="Lang D."/>
            <person name="Ullrich K.K."/>
            <person name="Murat F."/>
            <person name="Fuchs J."/>
            <person name="Jenkins J."/>
            <person name="Haas F.B."/>
            <person name="Piednoel M."/>
            <person name="Gundlach H."/>
            <person name="Van Bel M."/>
            <person name="Meyberg R."/>
            <person name="Vives C."/>
            <person name="Morata J."/>
            <person name="Symeonidi A."/>
            <person name="Hiss M."/>
            <person name="Muchero W."/>
            <person name="Kamisugi Y."/>
            <person name="Saleh O."/>
            <person name="Blanc G."/>
            <person name="Decker E.L."/>
            <person name="van Gessel N."/>
            <person name="Grimwood J."/>
            <person name="Hayes R.D."/>
            <person name="Graham S.W."/>
            <person name="Gunter L.E."/>
            <person name="McDaniel S.F."/>
            <person name="Hoernstein S.N.W."/>
            <person name="Larsson A."/>
            <person name="Li F.W."/>
            <person name="Perroud P.F."/>
            <person name="Phillips J."/>
            <person name="Ranjan P."/>
            <person name="Rokshar D.S."/>
            <person name="Rothfels C.J."/>
            <person name="Schneider L."/>
            <person name="Shu S."/>
            <person name="Stevenson D.W."/>
            <person name="Thummler F."/>
            <person name="Tillich M."/>
            <person name="Villarreal Aguilar J.C."/>
            <person name="Widiez T."/>
            <person name="Wong G.K."/>
            <person name="Wymore A."/>
            <person name="Zhang Y."/>
            <person name="Zimmer A.D."/>
            <person name="Quatrano R.S."/>
            <person name="Mayer K.F.X."/>
            <person name="Goodstein D."/>
            <person name="Casacuberta J.M."/>
            <person name="Vandepoele K."/>
            <person name="Reski R."/>
            <person name="Cuming A.C."/>
            <person name="Tuskan G.A."/>
            <person name="Maumus F."/>
            <person name="Salse J."/>
            <person name="Schmutz J."/>
            <person name="Rensing S.A."/>
        </authorList>
    </citation>
    <scope>NUCLEOTIDE SEQUENCE [LARGE SCALE GENOMIC DNA]</scope>
    <source>
        <strain evidence="2 3">cv. Gransden 2004</strain>
    </source>
</reference>
<dbReference type="EnsemblPlants" id="Pp3c2_16460V3.1">
    <property type="protein sequence ID" value="PAC:32933665.CDS.1"/>
    <property type="gene ID" value="Pp3c2_16460"/>
</dbReference>
<keyword evidence="3" id="KW-1185">Reference proteome</keyword>
<sequence>MNQCIRTAGCGESVPRPGFYRDCYRLSIHPGIYLPCPSFCPILPRKCGQGQYCPENCTRCPLLTWLTVDRNPGCCLLELGLL</sequence>
<proteinExistence type="predicted"/>
<evidence type="ECO:0000313" key="1">
    <source>
        <dbReference type="EMBL" id="PNR59982.1"/>
    </source>
</evidence>
<evidence type="ECO:0000313" key="3">
    <source>
        <dbReference type="Proteomes" id="UP000006727"/>
    </source>
</evidence>